<evidence type="ECO:0000256" key="1">
    <source>
        <dbReference type="ARBA" id="ARBA00004496"/>
    </source>
</evidence>
<dbReference type="Gene3D" id="3.40.50.300">
    <property type="entry name" value="P-loop containing nucleotide triphosphate hydrolases"/>
    <property type="match status" value="2"/>
</dbReference>
<dbReference type="AlphaFoldDB" id="A0A840AL85"/>
<dbReference type="SMART" id="SM01086">
    <property type="entry name" value="ClpB_D2-small"/>
    <property type="match status" value="1"/>
</dbReference>
<dbReference type="NCBIfam" id="NF003544">
    <property type="entry name" value="PRK05201.1"/>
    <property type="match status" value="1"/>
</dbReference>
<dbReference type="GO" id="GO:0036402">
    <property type="term" value="F:proteasome-activating activity"/>
    <property type="evidence" value="ECO:0007669"/>
    <property type="project" value="UniProtKB-UniRule"/>
</dbReference>
<dbReference type="RefSeq" id="WP_183398716.1">
    <property type="nucleotide sequence ID" value="NZ_JACIDS010000003.1"/>
</dbReference>
<keyword evidence="10" id="KW-0645">Protease</keyword>
<evidence type="ECO:0000256" key="5">
    <source>
        <dbReference type="ARBA" id="ARBA00022840"/>
    </source>
</evidence>
<feature type="binding site" evidence="7">
    <location>
        <position position="312"/>
    </location>
    <ligand>
        <name>ATP</name>
        <dbReference type="ChEBI" id="CHEBI:30616"/>
    </ligand>
</feature>
<dbReference type="SUPFAM" id="SSF52540">
    <property type="entry name" value="P-loop containing nucleoside triphosphate hydrolases"/>
    <property type="match status" value="1"/>
</dbReference>
<evidence type="ECO:0000313" key="11">
    <source>
        <dbReference type="Proteomes" id="UP000553963"/>
    </source>
</evidence>
<feature type="domain" description="Clp ATPase C-terminal" evidence="9">
    <location>
        <begin position="326"/>
        <end position="420"/>
    </location>
</feature>
<dbReference type="SMART" id="SM00382">
    <property type="entry name" value="AAA"/>
    <property type="match status" value="1"/>
</dbReference>
<feature type="binding site" evidence="7">
    <location>
        <begin position="60"/>
        <end position="65"/>
    </location>
    <ligand>
        <name>ATP</name>
        <dbReference type="ChEBI" id="CHEBI:30616"/>
    </ligand>
</feature>
<evidence type="ECO:0000313" key="10">
    <source>
        <dbReference type="EMBL" id="MBB3931030.1"/>
    </source>
</evidence>
<dbReference type="EMBL" id="JACIDS010000003">
    <property type="protein sequence ID" value="MBB3931030.1"/>
    <property type="molecule type" value="Genomic_DNA"/>
</dbReference>
<dbReference type="InterPro" id="IPR050052">
    <property type="entry name" value="ATP-dep_Clp_protease_ClpX"/>
</dbReference>
<evidence type="ECO:0000256" key="7">
    <source>
        <dbReference type="HAMAP-Rule" id="MF_00249"/>
    </source>
</evidence>
<dbReference type="InterPro" id="IPR004491">
    <property type="entry name" value="HslU"/>
</dbReference>
<evidence type="ECO:0000256" key="6">
    <source>
        <dbReference type="ARBA" id="ARBA00023186"/>
    </source>
</evidence>
<feature type="binding site" evidence="7">
    <location>
        <position position="248"/>
    </location>
    <ligand>
        <name>ATP</name>
        <dbReference type="ChEBI" id="CHEBI:30616"/>
    </ligand>
</feature>
<feature type="binding site" evidence="7">
    <location>
        <position position="18"/>
    </location>
    <ligand>
        <name>ATP</name>
        <dbReference type="ChEBI" id="CHEBI:30616"/>
    </ligand>
</feature>
<comment type="similarity">
    <text evidence="2 7">Belongs to the ClpX chaperone family. HslU subfamily.</text>
</comment>
<dbReference type="Pfam" id="PF07724">
    <property type="entry name" value="AAA_2"/>
    <property type="match status" value="1"/>
</dbReference>
<keyword evidence="3 7" id="KW-0963">Cytoplasm</keyword>
<dbReference type="InterPro" id="IPR003959">
    <property type="entry name" value="ATPase_AAA_core"/>
</dbReference>
<comment type="function">
    <text evidence="7">ATPase subunit of a proteasome-like degradation complex; this subunit has chaperone activity. The binding of ATP and its subsequent hydrolysis by HslU are essential for unfolding of protein substrates subsequently hydrolyzed by HslV. HslU recognizes the N-terminal part of its protein substrates and unfolds these before they are guided to HslV for hydrolysis.</text>
</comment>
<dbReference type="Pfam" id="PF00004">
    <property type="entry name" value="AAA"/>
    <property type="match status" value="1"/>
</dbReference>
<dbReference type="HAMAP" id="MF_00249">
    <property type="entry name" value="HslU"/>
    <property type="match status" value="1"/>
</dbReference>
<keyword evidence="5 7" id="KW-0067">ATP-binding</keyword>
<evidence type="ECO:0000259" key="8">
    <source>
        <dbReference type="SMART" id="SM00382"/>
    </source>
</evidence>
<evidence type="ECO:0000256" key="4">
    <source>
        <dbReference type="ARBA" id="ARBA00022741"/>
    </source>
</evidence>
<organism evidence="10 11">
    <name type="scientific">Kaistia hirudinis</name>
    <dbReference type="NCBI Taxonomy" id="1293440"/>
    <lineage>
        <taxon>Bacteria</taxon>
        <taxon>Pseudomonadati</taxon>
        <taxon>Pseudomonadota</taxon>
        <taxon>Alphaproteobacteria</taxon>
        <taxon>Hyphomicrobiales</taxon>
        <taxon>Kaistiaceae</taxon>
        <taxon>Kaistia</taxon>
    </lineage>
</organism>
<keyword evidence="4 7" id="KW-0547">Nucleotide-binding</keyword>
<dbReference type="GO" id="GO:0043335">
    <property type="term" value="P:protein unfolding"/>
    <property type="evidence" value="ECO:0007669"/>
    <property type="project" value="UniProtKB-UniRule"/>
</dbReference>
<dbReference type="CDD" id="cd19498">
    <property type="entry name" value="RecA-like_HslU"/>
    <property type="match status" value="1"/>
</dbReference>
<comment type="subcellular location">
    <subcellularLocation>
        <location evidence="1 7">Cytoplasm</location>
    </subcellularLocation>
</comment>
<gene>
    <name evidence="7" type="primary">hslU</name>
    <name evidence="10" type="ORF">GGR25_002080</name>
</gene>
<comment type="subunit">
    <text evidence="7">A double ring-shaped homohexamer of HslV is capped on each side by a ring-shaped HslU homohexamer. The assembly of the HslU/HslV complex is dependent on binding of ATP.</text>
</comment>
<evidence type="ECO:0000256" key="2">
    <source>
        <dbReference type="ARBA" id="ARBA00009771"/>
    </source>
</evidence>
<dbReference type="FunFam" id="3.40.50.300:FF:000213">
    <property type="entry name" value="ATP-dependent protease ATPase subunit HslU"/>
    <property type="match status" value="1"/>
</dbReference>
<sequence length="434" mass="47879">MTNFSPREIVSELDRFIIGQHDAKRAVAIALRNRWRRQQLEGPMREEVLPKNILMIGPTGVGKTEISRRLAKLAGAPFLKVEATKFTEVGYVGRDVEQIVRDLVEVGIALTREKKRKDVEAKAELSAEERVLTALVGESASPATRESFRKKLRAGELDDKEIEIEVRDPSGGMPQFEVPGMPGASIGVMNIGDMLGKAFGGKTKTRRVTVRDSHKVLIDEESDKLLDNEQLTAEAISVVENDGIVFIDEIDKICGREGRSGDVSREGVQRDLLPLIEGTTVATKHGPVKTDHILFIASGAFHVAKPSDLLPELQGRLPIRVELSALTQSDFRRILTETEASLIKQYVVLMATEGVTLEITEDAIDSIARIAVEVNGSIENIGARRLQTVMERILDEISFSAPDRSGETVTIDAAYIEKHIGDLARNVDLSRYIL</sequence>
<evidence type="ECO:0000256" key="3">
    <source>
        <dbReference type="ARBA" id="ARBA00022490"/>
    </source>
</evidence>
<dbReference type="PANTHER" id="PTHR48102:SF3">
    <property type="entry name" value="ATP-DEPENDENT PROTEASE ATPASE SUBUNIT HSLU"/>
    <property type="match status" value="1"/>
</dbReference>
<dbReference type="InterPro" id="IPR019489">
    <property type="entry name" value="Clp_ATPase_C"/>
</dbReference>
<accession>A0A840AL85</accession>
<evidence type="ECO:0000259" key="9">
    <source>
        <dbReference type="SMART" id="SM01086"/>
    </source>
</evidence>
<protein>
    <recommendedName>
        <fullName evidence="7">ATP-dependent protease ATPase subunit HslU</fullName>
    </recommendedName>
    <alternativeName>
        <fullName evidence="7">Unfoldase HslU</fullName>
    </alternativeName>
</protein>
<reference evidence="10 11" key="1">
    <citation type="submission" date="2020-08" db="EMBL/GenBank/DDBJ databases">
        <title>Genomic Encyclopedia of Type Strains, Phase IV (KMG-IV): sequencing the most valuable type-strain genomes for metagenomic binning, comparative biology and taxonomic classification.</title>
        <authorList>
            <person name="Goeker M."/>
        </authorList>
    </citation>
    <scope>NUCLEOTIDE SEQUENCE [LARGE SCALE GENOMIC DNA]</scope>
    <source>
        <strain evidence="10 11">DSM 25966</strain>
    </source>
</reference>
<proteinExistence type="inferred from homology"/>
<dbReference type="InterPro" id="IPR003593">
    <property type="entry name" value="AAA+_ATPase"/>
</dbReference>
<dbReference type="GO" id="GO:0005524">
    <property type="term" value="F:ATP binding"/>
    <property type="evidence" value="ECO:0007669"/>
    <property type="project" value="UniProtKB-UniRule"/>
</dbReference>
<comment type="caution">
    <text evidence="10">The sequence shown here is derived from an EMBL/GenBank/DDBJ whole genome shotgun (WGS) entry which is preliminary data.</text>
</comment>
<feature type="domain" description="AAA+ ATPase" evidence="8">
    <location>
        <begin position="49"/>
        <end position="307"/>
    </location>
</feature>
<dbReference type="InterPro" id="IPR027417">
    <property type="entry name" value="P-loop_NTPase"/>
</dbReference>
<dbReference type="NCBIfam" id="TIGR00390">
    <property type="entry name" value="hslU"/>
    <property type="match status" value="1"/>
</dbReference>
<feature type="binding site" evidence="7">
    <location>
        <position position="384"/>
    </location>
    <ligand>
        <name>ATP</name>
        <dbReference type="ChEBI" id="CHEBI:30616"/>
    </ligand>
</feature>
<dbReference type="GO" id="GO:0008233">
    <property type="term" value="F:peptidase activity"/>
    <property type="evidence" value="ECO:0007669"/>
    <property type="project" value="UniProtKB-KW"/>
</dbReference>
<dbReference type="PANTHER" id="PTHR48102">
    <property type="entry name" value="ATP-DEPENDENT CLP PROTEASE ATP-BINDING SUBUNIT CLPX-LIKE, MITOCHONDRIAL-RELATED"/>
    <property type="match status" value="1"/>
</dbReference>
<dbReference type="Gene3D" id="1.10.8.60">
    <property type="match status" value="1"/>
</dbReference>
<dbReference type="GO" id="GO:0016887">
    <property type="term" value="F:ATP hydrolysis activity"/>
    <property type="evidence" value="ECO:0007669"/>
    <property type="project" value="InterPro"/>
</dbReference>
<dbReference type="GO" id="GO:0009376">
    <property type="term" value="C:HslUV protease complex"/>
    <property type="evidence" value="ECO:0007669"/>
    <property type="project" value="UniProtKB-UniRule"/>
</dbReference>
<keyword evidence="6 7" id="KW-0143">Chaperone</keyword>
<dbReference type="FunFam" id="3.40.50.300:FF:000220">
    <property type="entry name" value="ATP-dependent protease ATPase subunit HslU"/>
    <property type="match status" value="1"/>
</dbReference>
<name>A0A840AL85_9HYPH</name>
<dbReference type="Proteomes" id="UP000553963">
    <property type="component" value="Unassembled WGS sequence"/>
</dbReference>
<keyword evidence="11" id="KW-1185">Reference proteome</keyword>
<keyword evidence="10" id="KW-0378">Hydrolase</keyword>